<dbReference type="InterPro" id="IPR014544">
    <property type="entry name" value="UCP028408"/>
</dbReference>
<gene>
    <name evidence="3" type="ORF">AB0301_10440</name>
</gene>
<name>A0ABV3LI56_9MICO</name>
<dbReference type="Pfam" id="PF11795">
    <property type="entry name" value="DUF3322"/>
    <property type="match status" value="1"/>
</dbReference>
<evidence type="ECO:0000259" key="2">
    <source>
        <dbReference type="Pfam" id="PF11795"/>
    </source>
</evidence>
<sequence>MSAAASSWTTPSDVAARVRRRWTDGTLLRVAVEGEFAPIELPLRGPSSSDLGDRVDEARRWANELIRASRDGAHFELVFGEVGGRHVGKSRIPMRAVIATPQQAWALLGVGAEVRRFVSLFGQAPAQARGWVLQHPHAALAAADDWSEILAALEWISRERGAGRFLREVTAPGVDTKLIERRRGVLAGMLGVPAGADAFTQSLGFARRPATVRLRFDPRVFGFPSGFTEGVFRLDELDSAVSSASQALIIENEATYLAAPIPESGVVLWGKGYDAGNPASLRWLRDVPVAYWGDIDTHGFAILNRVRSRLPQVRSVLMDFTTLHAHRERWGREEKPTSAALTHLAPEDTDVYAALVTDRHGERLRLEQERVDWTWALERLPR</sequence>
<dbReference type="InterPro" id="IPR024537">
    <property type="entry name" value="DUF3322"/>
</dbReference>
<feature type="domain" description="DUF3322" evidence="2">
    <location>
        <begin position="11"/>
        <end position="190"/>
    </location>
</feature>
<evidence type="ECO:0000259" key="1">
    <source>
        <dbReference type="Pfam" id="PF09983"/>
    </source>
</evidence>
<keyword evidence="4" id="KW-1185">Reference proteome</keyword>
<evidence type="ECO:0000313" key="3">
    <source>
        <dbReference type="EMBL" id="MEW1975476.1"/>
    </source>
</evidence>
<comment type="caution">
    <text evidence="3">The sequence shown here is derived from an EMBL/GenBank/DDBJ whole genome shotgun (WGS) entry which is preliminary data.</text>
</comment>
<evidence type="ECO:0000313" key="4">
    <source>
        <dbReference type="Proteomes" id="UP001553715"/>
    </source>
</evidence>
<dbReference type="Proteomes" id="UP001553715">
    <property type="component" value="Unassembled WGS sequence"/>
</dbReference>
<reference evidence="3 4" key="1">
    <citation type="submission" date="2024-06" db="EMBL/GenBank/DDBJ databases">
        <title>The Natural Products Discovery Center: Release of the First 8490 Sequenced Strains for Exploring Actinobacteria Biosynthetic Diversity.</title>
        <authorList>
            <person name="Kalkreuter E."/>
            <person name="Kautsar S.A."/>
            <person name="Yang D."/>
            <person name="Bader C.D."/>
            <person name="Teijaro C.N."/>
            <person name="Fluegel L."/>
            <person name="Davis C.M."/>
            <person name="Simpson J.R."/>
            <person name="Lauterbach L."/>
            <person name="Steele A.D."/>
            <person name="Gui C."/>
            <person name="Meng S."/>
            <person name="Li G."/>
            <person name="Viehrig K."/>
            <person name="Ye F."/>
            <person name="Su P."/>
            <person name="Kiefer A.F."/>
            <person name="Nichols A."/>
            <person name="Cepeda A.J."/>
            <person name="Yan W."/>
            <person name="Fan B."/>
            <person name="Jiang Y."/>
            <person name="Adhikari A."/>
            <person name="Zheng C.-J."/>
            <person name="Schuster L."/>
            <person name="Cowan T.M."/>
            <person name="Smanski M.J."/>
            <person name="Chevrette M.G."/>
            <person name="De Carvalho L.P.S."/>
            <person name="Shen B."/>
        </authorList>
    </citation>
    <scope>NUCLEOTIDE SEQUENCE [LARGE SCALE GENOMIC DNA]</scope>
    <source>
        <strain evidence="3 4">NPDC077434</strain>
    </source>
</reference>
<organism evidence="3 4">
    <name type="scientific">Microbacterium profundi</name>
    <dbReference type="NCBI Taxonomy" id="450380"/>
    <lineage>
        <taxon>Bacteria</taxon>
        <taxon>Bacillati</taxon>
        <taxon>Actinomycetota</taxon>
        <taxon>Actinomycetes</taxon>
        <taxon>Micrococcales</taxon>
        <taxon>Microbacteriaceae</taxon>
        <taxon>Microbacterium</taxon>
    </lineage>
</organism>
<dbReference type="Pfam" id="PF09983">
    <property type="entry name" value="JetD_C"/>
    <property type="match status" value="1"/>
</dbReference>
<dbReference type="InterPro" id="IPR024534">
    <property type="entry name" value="JetD_C"/>
</dbReference>
<accession>A0ABV3LI56</accession>
<feature type="domain" description="Wadjet protein JetD C-terminal" evidence="1">
    <location>
        <begin position="204"/>
        <end position="379"/>
    </location>
</feature>
<dbReference type="EMBL" id="JBFBMH010000013">
    <property type="protein sequence ID" value="MEW1975476.1"/>
    <property type="molecule type" value="Genomic_DNA"/>
</dbReference>
<proteinExistence type="predicted"/>
<dbReference type="PIRSF" id="PIRSF028408">
    <property type="entry name" value="UCP028408"/>
    <property type="match status" value="1"/>
</dbReference>
<protein>
    <submittedName>
        <fullName evidence="3">Wadjet anti-phage system protein JetD domain-containing protein</fullName>
    </submittedName>
</protein>
<dbReference type="RefSeq" id="WP_366232970.1">
    <property type="nucleotide sequence ID" value="NZ_JBFBMH010000013.1"/>
</dbReference>